<evidence type="ECO:0000313" key="2">
    <source>
        <dbReference type="EMBL" id="BAY85625.1"/>
    </source>
</evidence>
<dbReference type="Proteomes" id="UP000218418">
    <property type="component" value="Chromosome"/>
</dbReference>
<gene>
    <name evidence="2" type="ORF">NIES267_51260</name>
</gene>
<dbReference type="EMBL" id="AP018227">
    <property type="protein sequence ID" value="BAY85625.1"/>
    <property type="molecule type" value="Genomic_DNA"/>
</dbReference>
<proteinExistence type="predicted"/>
<feature type="region of interest" description="Disordered" evidence="1">
    <location>
        <begin position="23"/>
        <end position="44"/>
    </location>
</feature>
<evidence type="ECO:0000313" key="3">
    <source>
        <dbReference type="Proteomes" id="UP000218418"/>
    </source>
</evidence>
<reference evidence="2 3" key="1">
    <citation type="submission" date="2017-06" db="EMBL/GenBank/DDBJ databases">
        <title>Genome sequencing of cyanobaciteial culture collection at National Institute for Environmental Studies (NIES).</title>
        <authorList>
            <person name="Hirose Y."/>
            <person name="Shimura Y."/>
            <person name="Fujisawa T."/>
            <person name="Nakamura Y."/>
            <person name="Kawachi M."/>
        </authorList>
    </citation>
    <scope>NUCLEOTIDE SEQUENCE [LARGE SCALE GENOMIC DNA]</scope>
    <source>
        <strain evidence="2 3">NIES-267</strain>
    </source>
</reference>
<accession>A0A1Z4LWJ4</accession>
<dbReference type="AlphaFoldDB" id="A0A1Z4LWJ4"/>
<sequence length="44" mass="4967">MGRWEDGEMGRWGDWEMVSHPRAEVPSVEGSGATRRGRHVTLNS</sequence>
<keyword evidence="3" id="KW-1185">Reference proteome</keyword>
<feature type="compositionally biased region" description="Basic residues" evidence="1">
    <location>
        <begin position="35"/>
        <end position="44"/>
    </location>
</feature>
<protein>
    <submittedName>
        <fullName evidence="2">Uncharacterized protein</fullName>
    </submittedName>
</protein>
<organism evidence="2 3">
    <name type="scientific">Calothrix parasitica NIES-267</name>
    <dbReference type="NCBI Taxonomy" id="1973488"/>
    <lineage>
        <taxon>Bacteria</taxon>
        <taxon>Bacillati</taxon>
        <taxon>Cyanobacteriota</taxon>
        <taxon>Cyanophyceae</taxon>
        <taxon>Nostocales</taxon>
        <taxon>Calotrichaceae</taxon>
        <taxon>Calothrix</taxon>
    </lineage>
</organism>
<name>A0A1Z4LWJ4_9CYAN</name>
<evidence type="ECO:0000256" key="1">
    <source>
        <dbReference type="SAM" id="MobiDB-lite"/>
    </source>
</evidence>